<sequence length="475" mass="50975">MATKDYVEAGHIREPVPDNSNIKLWAGNITELARQIHQLEAQVNATNDSLNDYFRCIASILIWFMQCGFAFLEAGASSGRHSLLSIWLRAWRSASRAASSAAPRYWALHNLSSSEYSHVFLNYVFASTSATIVSGAVAERCEFAAYMFYTVLIAGFAYPIATHWAWSDSGWLRQGANVTYWNGESGVSGFQVGRRLAWCIRDCTGSTPRRGKPRDIRGHSVPVVSLGAFILFFGFFAFNGGSLNHITGKGDGAAAWPPSITLILVRLHSKTWSLLSAVNGALAASARAATATSHGRAVIVGFLAPYFYLAVARLVLKFRVDDPLEAVGVHFGGGLLGLLAVPFLKDGDGLVFGAHPRGGMDLLWQLIGACAISGWSAAASFIIFGVLHLLGMFRVPAEVEEKGLDIPKHGEPAYPLMAYGHGWGERQLSAGAARTRNRDRLFNDMNLPEVGAAIRTIGEGGSEGVGGGSGPPAAT</sequence>
<keyword evidence="7" id="KW-0924">Ammonia transport</keyword>
<dbReference type="Proteomes" id="UP000095280">
    <property type="component" value="Unplaced"/>
</dbReference>
<evidence type="ECO:0000256" key="6">
    <source>
        <dbReference type="ARBA" id="ARBA00023136"/>
    </source>
</evidence>
<dbReference type="GO" id="GO:0008519">
    <property type="term" value="F:ammonium channel activity"/>
    <property type="evidence" value="ECO:0007669"/>
    <property type="project" value="InterPro"/>
</dbReference>
<feature type="transmembrane region" description="Helical" evidence="9">
    <location>
        <begin position="297"/>
        <end position="316"/>
    </location>
</feature>
<evidence type="ECO:0000256" key="7">
    <source>
        <dbReference type="ARBA" id="ARBA00023177"/>
    </source>
</evidence>
<feature type="transmembrane region" description="Helical" evidence="9">
    <location>
        <begin position="219"/>
        <end position="238"/>
    </location>
</feature>
<dbReference type="Pfam" id="PF00909">
    <property type="entry name" value="Ammonium_transp"/>
    <property type="match status" value="1"/>
</dbReference>
<feature type="transmembrane region" description="Helical" evidence="9">
    <location>
        <begin position="143"/>
        <end position="166"/>
    </location>
</feature>
<evidence type="ECO:0000256" key="1">
    <source>
        <dbReference type="ARBA" id="ARBA00004141"/>
    </source>
</evidence>
<dbReference type="GO" id="GO:0005886">
    <property type="term" value="C:plasma membrane"/>
    <property type="evidence" value="ECO:0007669"/>
    <property type="project" value="TreeGrafter"/>
</dbReference>
<evidence type="ECO:0000256" key="5">
    <source>
        <dbReference type="ARBA" id="ARBA00022989"/>
    </source>
</evidence>
<keyword evidence="3" id="KW-0813">Transport</keyword>
<dbReference type="InterPro" id="IPR029020">
    <property type="entry name" value="Ammonium/urea_transptr"/>
</dbReference>
<name>A0A1I8FI26_9PLAT</name>
<keyword evidence="5 9" id="KW-1133">Transmembrane helix</keyword>
<evidence type="ECO:0000313" key="11">
    <source>
        <dbReference type="Proteomes" id="UP000095280"/>
    </source>
</evidence>
<proteinExistence type="inferred from homology"/>
<evidence type="ECO:0000259" key="10">
    <source>
        <dbReference type="Pfam" id="PF00909"/>
    </source>
</evidence>
<dbReference type="PANTHER" id="PTHR11730">
    <property type="entry name" value="AMMONIUM TRANSPORTER"/>
    <property type="match status" value="1"/>
</dbReference>
<keyword evidence="6 9" id="KW-0472">Membrane</keyword>
<feature type="transmembrane region" description="Helical" evidence="9">
    <location>
        <begin position="52"/>
        <end position="72"/>
    </location>
</feature>
<feature type="transmembrane region" description="Helical" evidence="9">
    <location>
        <begin position="364"/>
        <end position="387"/>
    </location>
</feature>
<evidence type="ECO:0000313" key="12">
    <source>
        <dbReference type="WBParaSite" id="maker-unitig_35685-snap-gene-0.2-mRNA-1"/>
    </source>
</evidence>
<keyword evidence="4 9" id="KW-0812">Transmembrane</keyword>
<keyword evidence="8" id="KW-0175">Coiled coil</keyword>
<accession>A0A1I8FI26</accession>
<dbReference type="GO" id="GO:0097272">
    <property type="term" value="P:ammonium homeostasis"/>
    <property type="evidence" value="ECO:0007669"/>
    <property type="project" value="TreeGrafter"/>
</dbReference>
<dbReference type="Gene3D" id="1.10.3430.10">
    <property type="entry name" value="Ammonium transporter AmtB like domains"/>
    <property type="match status" value="1"/>
</dbReference>
<reference evidence="12" key="1">
    <citation type="submission" date="2016-11" db="UniProtKB">
        <authorList>
            <consortium name="WormBaseParasite"/>
        </authorList>
    </citation>
    <scope>IDENTIFICATION</scope>
</reference>
<dbReference type="InterPro" id="IPR024041">
    <property type="entry name" value="NH4_transpt_AmtB-like_dom"/>
</dbReference>
<evidence type="ECO:0000256" key="4">
    <source>
        <dbReference type="ARBA" id="ARBA00022692"/>
    </source>
</evidence>
<keyword evidence="11" id="KW-1185">Reference proteome</keyword>
<evidence type="ECO:0000256" key="8">
    <source>
        <dbReference type="SAM" id="Coils"/>
    </source>
</evidence>
<feature type="transmembrane region" description="Helical" evidence="9">
    <location>
        <begin position="323"/>
        <end position="344"/>
    </location>
</feature>
<protein>
    <submittedName>
        <fullName evidence="12">Ammonium_transp domain-containing protein</fullName>
    </submittedName>
</protein>
<evidence type="ECO:0000256" key="3">
    <source>
        <dbReference type="ARBA" id="ARBA00022448"/>
    </source>
</evidence>
<dbReference type="WBParaSite" id="maker-unitig_35685-snap-gene-0.2-mRNA-1">
    <property type="protein sequence ID" value="maker-unitig_35685-snap-gene-0.2-mRNA-1"/>
    <property type="gene ID" value="maker-unitig_35685-snap-gene-0.2"/>
</dbReference>
<organism evidence="11 12">
    <name type="scientific">Macrostomum lignano</name>
    <dbReference type="NCBI Taxonomy" id="282301"/>
    <lineage>
        <taxon>Eukaryota</taxon>
        <taxon>Metazoa</taxon>
        <taxon>Spiralia</taxon>
        <taxon>Lophotrochozoa</taxon>
        <taxon>Platyhelminthes</taxon>
        <taxon>Rhabditophora</taxon>
        <taxon>Macrostomorpha</taxon>
        <taxon>Macrostomida</taxon>
        <taxon>Macrostomidae</taxon>
        <taxon>Macrostomum</taxon>
    </lineage>
</organism>
<dbReference type="PANTHER" id="PTHR11730:SF6">
    <property type="entry name" value="AMMONIUM TRANSPORTER"/>
    <property type="match status" value="1"/>
</dbReference>
<evidence type="ECO:0000256" key="9">
    <source>
        <dbReference type="SAM" id="Phobius"/>
    </source>
</evidence>
<feature type="domain" description="Ammonium transporter AmtB-like" evidence="10">
    <location>
        <begin position="112"/>
        <end position="414"/>
    </location>
</feature>
<feature type="coiled-coil region" evidence="8">
    <location>
        <begin position="22"/>
        <end position="49"/>
    </location>
</feature>
<dbReference type="SUPFAM" id="SSF111352">
    <property type="entry name" value="Ammonium transporter"/>
    <property type="match status" value="1"/>
</dbReference>
<comment type="similarity">
    <text evidence="2">Belongs to the ammonia transporter channel (TC 1.A.11.2) family.</text>
</comment>
<comment type="subcellular location">
    <subcellularLocation>
        <location evidence="1">Membrane</location>
        <topology evidence="1">Multi-pass membrane protein</topology>
    </subcellularLocation>
</comment>
<evidence type="ECO:0000256" key="2">
    <source>
        <dbReference type="ARBA" id="ARBA00005887"/>
    </source>
</evidence>
<feature type="transmembrane region" description="Helical" evidence="9">
    <location>
        <begin position="119"/>
        <end position="137"/>
    </location>
</feature>
<dbReference type="AlphaFoldDB" id="A0A1I8FI26"/>